<dbReference type="Pfam" id="PF00122">
    <property type="entry name" value="E1-E2_ATPase"/>
    <property type="match status" value="1"/>
</dbReference>
<keyword evidence="4 15" id="KW-1003">Cell membrane</keyword>
<keyword evidence="7 15" id="KW-0479">Metal-binding</keyword>
<keyword evidence="8 15" id="KW-0547">Nucleotide-binding</keyword>
<dbReference type="GO" id="GO:0016887">
    <property type="term" value="F:ATP hydrolysis activity"/>
    <property type="evidence" value="ECO:0007669"/>
    <property type="project" value="InterPro"/>
</dbReference>
<gene>
    <name evidence="17" type="ORF">GGR43_002422</name>
</gene>
<dbReference type="NCBIfam" id="TIGR01525">
    <property type="entry name" value="ATPase-IB_hvy"/>
    <property type="match status" value="1"/>
</dbReference>
<evidence type="ECO:0000256" key="14">
    <source>
        <dbReference type="ARBA" id="ARBA00023136"/>
    </source>
</evidence>
<keyword evidence="14 15" id="KW-0472">Membrane</keyword>
<dbReference type="InterPro" id="IPR018303">
    <property type="entry name" value="ATPase_P-typ_P_site"/>
</dbReference>
<evidence type="ECO:0000256" key="1">
    <source>
        <dbReference type="ARBA" id="ARBA00004651"/>
    </source>
</evidence>
<dbReference type="InterPro" id="IPR027256">
    <property type="entry name" value="P-typ_ATPase_IB"/>
</dbReference>
<keyword evidence="5" id="KW-0597">Phosphoprotein</keyword>
<dbReference type="PROSITE" id="PS01047">
    <property type="entry name" value="HMA_1"/>
    <property type="match status" value="1"/>
</dbReference>
<feature type="domain" description="HMA" evidence="16">
    <location>
        <begin position="45"/>
        <end position="110"/>
    </location>
</feature>
<dbReference type="GO" id="GO:0043682">
    <property type="term" value="F:P-type divalent copper transporter activity"/>
    <property type="evidence" value="ECO:0007669"/>
    <property type="project" value="TreeGrafter"/>
</dbReference>
<feature type="transmembrane region" description="Helical" evidence="15">
    <location>
        <begin position="162"/>
        <end position="184"/>
    </location>
</feature>
<evidence type="ECO:0000313" key="18">
    <source>
        <dbReference type="Proteomes" id="UP000571950"/>
    </source>
</evidence>
<keyword evidence="6 15" id="KW-0812">Transmembrane</keyword>
<dbReference type="InterPro" id="IPR023214">
    <property type="entry name" value="HAD_sf"/>
</dbReference>
<comment type="subcellular location">
    <subcellularLocation>
        <location evidence="1">Cell membrane</location>
        <topology evidence="1">Multi-pass membrane protein</topology>
    </subcellularLocation>
</comment>
<dbReference type="PANTHER" id="PTHR43520:SF5">
    <property type="entry name" value="CATION-TRANSPORTING P-TYPE ATPASE-RELATED"/>
    <property type="match status" value="1"/>
</dbReference>
<proteinExistence type="inferred from homology"/>
<dbReference type="GO" id="GO:0005886">
    <property type="term" value="C:plasma membrane"/>
    <property type="evidence" value="ECO:0007669"/>
    <property type="project" value="UniProtKB-SubCell"/>
</dbReference>
<keyword evidence="18" id="KW-1185">Reference proteome</keyword>
<feature type="transmembrane region" description="Helical" evidence="15">
    <location>
        <begin position="220"/>
        <end position="238"/>
    </location>
</feature>
<dbReference type="NCBIfam" id="TIGR01512">
    <property type="entry name" value="ATPase-IB2_Cd"/>
    <property type="match status" value="1"/>
</dbReference>
<dbReference type="InterPro" id="IPR036163">
    <property type="entry name" value="HMA_dom_sf"/>
</dbReference>
<protein>
    <submittedName>
        <fullName evidence="17">Cu2+-exporting ATPase</fullName>
    </submittedName>
</protein>
<keyword evidence="12 15" id="KW-1133">Transmembrane helix</keyword>
<evidence type="ECO:0000313" key="17">
    <source>
        <dbReference type="EMBL" id="MBB3926699.1"/>
    </source>
</evidence>
<reference evidence="17 18" key="1">
    <citation type="submission" date="2020-08" db="EMBL/GenBank/DDBJ databases">
        <title>Genomic Encyclopedia of Type Strains, Phase IV (KMG-IV): sequencing the most valuable type-strain genomes for metagenomic binning, comparative biology and taxonomic classification.</title>
        <authorList>
            <person name="Goeker M."/>
        </authorList>
    </citation>
    <scope>NUCLEOTIDE SEQUENCE [LARGE SCALE GENOMIC DNA]</scope>
    <source>
        <strain evidence="17 18">DSM 26189</strain>
    </source>
</reference>
<dbReference type="SUPFAM" id="SSF81653">
    <property type="entry name" value="Calcium ATPase, transduction domain A"/>
    <property type="match status" value="1"/>
</dbReference>
<evidence type="ECO:0000256" key="13">
    <source>
        <dbReference type="ARBA" id="ARBA00023065"/>
    </source>
</evidence>
<keyword evidence="13" id="KW-0406">Ion transport</keyword>
<dbReference type="Gene3D" id="3.40.50.1000">
    <property type="entry name" value="HAD superfamily/HAD-like"/>
    <property type="match status" value="1"/>
</dbReference>
<evidence type="ECO:0000256" key="12">
    <source>
        <dbReference type="ARBA" id="ARBA00022989"/>
    </source>
</evidence>
<evidence type="ECO:0000256" key="11">
    <source>
        <dbReference type="ARBA" id="ARBA00022967"/>
    </source>
</evidence>
<dbReference type="InterPro" id="IPR017969">
    <property type="entry name" value="Heavy-metal-associated_CS"/>
</dbReference>
<dbReference type="InterPro" id="IPR023298">
    <property type="entry name" value="ATPase_P-typ_TM_dom_sf"/>
</dbReference>
<dbReference type="CDD" id="cd00371">
    <property type="entry name" value="HMA"/>
    <property type="match status" value="1"/>
</dbReference>
<comment type="similarity">
    <text evidence="2 15">Belongs to the cation transport ATPase (P-type) (TC 3.A.3) family. Type IB subfamily.</text>
</comment>
<sequence>MAGPCDVARLAGGAHAMTGAAASVARRLSADELRLASRAVGDGLRQTDLSVPGISCGGCIRKIEDAVGRLPGVARARVNLSTKRLAVDWRESDGPPPLGEALAALGYDACLHATREEEGQDPQLARQIRALAVAGFASMNIMGLSVSVWSGAAGETRDLFHWLSAAIALPTLLYSGRIFFASAWSALRRGQTNMDVPISIGVLLAFAMSLYDTIHHQPHAYFDAAISLLFFLLIGRTLDHVMREKARTAVKGLGRLAAYGATVIDPDGARSYRPTEEIEPGMTLLVPAGERIPVDATVREGRSDIDASIATGESVPEPVLPGSALRAGTLNLTGPLILTATAAAKDSFLAEMIRLMEAAEGGRSRYRRLADRAARLYAPVVHSAAALSFLAWMLASGDWHRAVTIAVAVLIITCPCALGLAVPMVQVVAAKALFERGIMVKDGSAMERLAEIDTVLFDKTGTLTSGRPRLRRDGAMDDAALAVAARMAAHSRHPYAQALAEAGAGLEGQADIAFDGIAEQAGQGLEAQAGGELWRLGRAEWALDPAQAAGMAGTVLARNGRLVQAFAFEDELRPGAAEAAARLRNQGLALEIVSGDTAQAVAPVAADLGIDRVRAGLLPSEKTARLTELGAEGRRALMVGDGLNDAPALVAAHVSIAPGSAADVGRQAADFVFLRSDLRAVPDALAITLAADRLIRQNFAFAVLYNVVALPVAIAGHVTPLVAALAMSGSSILVVANALRLGSGLADRPAQRRAGRERPARALRERPA</sequence>
<keyword evidence="3" id="KW-0813">Transport</keyword>
<dbReference type="PROSITE" id="PS00154">
    <property type="entry name" value="ATPASE_E1_E2"/>
    <property type="match status" value="1"/>
</dbReference>
<dbReference type="InterPro" id="IPR059000">
    <property type="entry name" value="ATPase_P-type_domA"/>
</dbReference>
<dbReference type="InterPro" id="IPR001757">
    <property type="entry name" value="P_typ_ATPase"/>
</dbReference>
<feature type="transmembrane region" description="Helical" evidence="15">
    <location>
        <begin position="196"/>
        <end position="214"/>
    </location>
</feature>
<dbReference type="AlphaFoldDB" id="A0A7W6FR63"/>
<dbReference type="Pfam" id="PF00403">
    <property type="entry name" value="HMA"/>
    <property type="match status" value="1"/>
</dbReference>
<dbReference type="InterPro" id="IPR006121">
    <property type="entry name" value="HMA_dom"/>
</dbReference>
<evidence type="ECO:0000256" key="8">
    <source>
        <dbReference type="ARBA" id="ARBA00022741"/>
    </source>
</evidence>
<feature type="transmembrane region" description="Helical" evidence="15">
    <location>
        <begin position="699"/>
        <end position="716"/>
    </location>
</feature>
<comment type="caution">
    <text evidence="17">The sequence shown here is derived from an EMBL/GenBank/DDBJ whole genome shotgun (WGS) entry which is preliminary data.</text>
</comment>
<feature type="transmembrane region" description="Helical" evidence="15">
    <location>
        <begin position="376"/>
        <end position="395"/>
    </location>
</feature>
<feature type="transmembrane region" description="Helical" evidence="15">
    <location>
        <begin position="401"/>
        <end position="429"/>
    </location>
</feature>
<dbReference type="NCBIfam" id="TIGR01494">
    <property type="entry name" value="ATPase_P-type"/>
    <property type="match status" value="1"/>
</dbReference>
<name>A0A7W6FR63_9SPHN</name>
<evidence type="ECO:0000256" key="7">
    <source>
        <dbReference type="ARBA" id="ARBA00022723"/>
    </source>
</evidence>
<feature type="transmembrane region" description="Helical" evidence="15">
    <location>
        <begin position="722"/>
        <end position="743"/>
    </location>
</feature>
<dbReference type="PANTHER" id="PTHR43520">
    <property type="entry name" value="ATP7, ISOFORM B"/>
    <property type="match status" value="1"/>
</dbReference>
<evidence type="ECO:0000259" key="16">
    <source>
        <dbReference type="PROSITE" id="PS50846"/>
    </source>
</evidence>
<dbReference type="NCBIfam" id="TIGR01511">
    <property type="entry name" value="ATPase-IB1_Cu"/>
    <property type="match status" value="1"/>
</dbReference>
<evidence type="ECO:0000256" key="9">
    <source>
        <dbReference type="ARBA" id="ARBA00022840"/>
    </source>
</evidence>
<dbReference type="InterPro" id="IPR008250">
    <property type="entry name" value="ATPase_P-typ_transduc_dom_A_sf"/>
</dbReference>
<feature type="transmembrane region" description="Helical" evidence="15">
    <location>
        <begin position="130"/>
        <end position="150"/>
    </location>
</feature>
<accession>A0A7W6FR63</accession>
<dbReference type="GO" id="GO:0005524">
    <property type="term" value="F:ATP binding"/>
    <property type="evidence" value="ECO:0007669"/>
    <property type="project" value="UniProtKB-UniRule"/>
</dbReference>
<dbReference type="Gene3D" id="2.70.150.10">
    <property type="entry name" value="Calcium-transporting ATPase, cytoplasmic transduction domain A"/>
    <property type="match status" value="1"/>
</dbReference>
<keyword evidence="11" id="KW-1278">Translocase</keyword>
<evidence type="ECO:0000256" key="15">
    <source>
        <dbReference type="RuleBase" id="RU362081"/>
    </source>
</evidence>
<dbReference type="InterPro" id="IPR023299">
    <property type="entry name" value="ATPase_P-typ_cyto_dom_N"/>
</dbReference>
<dbReference type="Gene3D" id="3.30.70.100">
    <property type="match status" value="1"/>
</dbReference>
<dbReference type="SUPFAM" id="SSF55008">
    <property type="entry name" value="HMA, heavy metal-associated domain"/>
    <property type="match status" value="1"/>
</dbReference>
<dbReference type="PRINTS" id="PR00119">
    <property type="entry name" value="CATATPASE"/>
</dbReference>
<evidence type="ECO:0000256" key="4">
    <source>
        <dbReference type="ARBA" id="ARBA00022475"/>
    </source>
</evidence>
<dbReference type="Gene3D" id="3.40.1110.10">
    <property type="entry name" value="Calcium-transporting ATPase, cytoplasmic domain N"/>
    <property type="match status" value="1"/>
</dbReference>
<dbReference type="SUPFAM" id="SSF81665">
    <property type="entry name" value="Calcium ATPase, transmembrane domain M"/>
    <property type="match status" value="1"/>
</dbReference>
<evidence type="ECO:0000256" key="5">
    <source>
        <dbReference type="ARBA" id="ARBA00022553"/>
    </source>
</evidence>
<dbReference type="Pfam" id="PF00702">
    <property type="entry name" value="Hydrolase"/>
    <property type="match status" value="1"/>
</dbReference>
<dbReference type="EMBL" id="JACIDT010000008">
    <property type="protein sequence ID" value="MBB3926699.1"/>
    <property type="molecule type" value="Genomic_DNA"/>
</dbReference>
<organism evidence="17 18">
    <name type="scientific">Sphingobium jiangsuense</name>
    <dbReference type="NCBI Taxonomy" id="870476"/>
    <lineage>
        <taxon>Bacteria</taxon>
        <taxon>Pseudomonadati</taxon>
        <taxon>Pseudomonadota</taxon>
        <taxon>Alphaproteobacteria</taxon>
        <taxon>Sphingomonadales</taxon>
        <taxon>Sphingomonadaceae</taxon>
        <taxon>Sphingobium</taxon>
    </lineage>
</organism>
<dbReference type="GO" id="GO:0005507">
    <property type="term" value="F:copper ion binding"/>
    <property type="evidence" value="ECO:0007669"/>
    <property type="project" value="TreeGrafter"/>
</dbReference>
<dbReference type="SUPFAM" id="SSF56784">
    <property type="entry name" value="HAD-like"/>
    <property type="match status" value="1"/>
</dbReference>
<dbReference type="GO" id="GO:0055070">
    <property type="term" value="P:copper ion homeostasis"/>
    <property type="evidence" value="ECO:0007669"/>
    <property type="project" value="TreeGrafter"/>
</dbReference>
<evidence type="ECO:0000256" key="10">
    <source>
        <dbReference type="ARBA" id="ARBA00022842"/>
    </source>
</evidence>
<evidence type="ECO:0000256" key="2">
    <source>
        <dbReference type="ARBA" id="ARBA00006024"/>
    </source>
</evidence>
<dbReference type="Proteomes" id="UP000571950">
    <property type="component" value="Unassembled WGS sequence"/>
</dbReference>
<keyword evidence="10" id="KW-0460">Magnesium</keyword>
<evidence type="ECO:0000256" key="6">
    <source>
        <dbReference type="ARBA" id="ARBA00022692"/>
    </source>
</evidence>
<keyword evidence="9 15" id="KW-0067">ATP-binding</keyword>
<dbReference type="InterPro" id="IPR036412">
    <property type="entry name" value="HAD-like_sf"/>
</dbReference>
<dbReference type="PROSITE" id="PS50846">
    <property type="entry name" value="HMA_2"/>
    <property type="match status" value="1"/>
</dbReference>
<evidence type="ECO:0000256" key="3">
    <source>
        <dbReference type="ARBA" id="ARBA00022448"/>
    </source>
</evidence>